<dbReference type="SUPFAM" id="SSF46894">
    <property type="entry name" value="C-terminal effector domain of the bipartite response regulators"/>
    <property type="match status" value="1"/>
</dbReference>
<dbReference type="STRING" id="570519.SAMN04488116_1200"/>
<keyword evidence="3" id="KW-0804">Transcription</keyword>
<dbReference type="EMBL" id="FQWL01000002">
    <property type="protein sequence ID" value="SHG43607.1"/>
    <property type="molecule type" value="Genomic_DNA"/>
</dbReference>
<protein>
    <submittedName>
        <fullName evidence="6">Regulatory protein, luxR family</fullName>
    </submittedName>
</protein>
<dbReference type="CDD" id="cd06170">
    <property type="entry name" value="LuxR_C_like"/>
    <property type="match status" value="1"/>
</dbReference>
<dbReference type="GO" id="GO:0003677">
    <property type="term" value="F:DNA binding"/>
    <property type="evidence" value="ECO:0007669"/>
    <property type="project" value="UniProtKB-KW"/>
</dbReference>
<dbReference type="PANTHER" id="PTHR44688:SF16">
    <property type="entry name" value="DNA-BINDING TRANSCRIPTIONAL ACTIVATOR DEVR_DOSR"/>
    <property type="match status" value="1"/>
</dbReference>
<reference evidence="7" key="1">
    <citation type="submission" date="2016-11" db="EMBL/GenBank/DDBJ databases">
        <authorList>
            <person name="Varghese N."/>
            <person name="Submissions S."/>
        </authorList>
    </citation>
    <scope>NUCLEOTIDE SEQUENCE [LARGE SCALE GENOMIC DNA]</scope>
    <source>
        <strain evidence="7">DSM 22638</strain>
    </source>
</reference>
<dbReference type="PRINTS" id="PR00038">
    <property type="entry name" value="HTHLUXR"/>
</dbReference>
<evidence type="ECO:0000313" key="6">
    <source>
        <dbReference type="EMBL" id="SHG43607.1"/>
    </source>
</evidence>
<keyword evidence="4" id="KW-0812">Transmembrane</keyword>
<keyword evidence="4" id="KW-0472">Membrane</keyword>
<dbReference type="Pfam" id="PF00196">
    <property type="entry name" value="GerE"/>
    <property type="match status" value="1"/>
</dbReference>
<dbReference type="InterPro" id="IPR016032">
    <property type="entry name" value="Sig_transdc_resp-reg_C-effctor"/>
</dbReference>
<dbReference type="AlphaFoldDB" id="A0A1M5JSR8"/>
<dbReference type="SMART" id="SM00421">
    <property type="entry name" value="HTH_LUXR"/>
    <property type="match status" value="1"/>
</dbReference>
<keyword evidence="1" id="KW-0805">Transcription regulation</keyword>
<feature type="domain" description="HTH luxR-type" evidence="5">
    <location>
        <begin position="286"/>
        <end position="349"/>
    </location>
</feature>
<dbReference type="PANTHER" id="PTHR44688">
    <property type="entry name" value="DNA-BINDING TRANSCRIPTIONAL ACTIVATOR DEVR_DOSR"/>
    <property type="match status" value="1"/>
</dbReference>
<evidence type="ECO:0000259" key="5">
    <source>
        <dbReference type="PROSITE" id="PS50043"/>
    </source>
</evidence>
<dbReference type="GO" id="GO:0006355">
    <property type="term" value="P:regulation of DNA-templated transcription"/>
    <property type="evidence" value="ECO:0007669"/>
    <property type="project" value="InterPro"/>
</dbReference>
<dbReference type="InterPro" id="IPR036388">
    <property type="entry name" value="WH-like_DNA-bd_sf"/>
</dbReference>
<keyword evidence="7" id="KW-1185">Reference proteome</keyword>
<dbReference type="InterPro" id="IPR000792">
    <property type="entry name" value="Tscrpt_reg_LuxR_C"/>
</dbReference>
<evidence type="ECO:0000256" key="4">
    <source>
        <dbReference type="SAM" id="Phobius"/>
    </source>
</evidence>
<keyword evidence="4" id="KW-1133">Transmembrane helix</keyword>
<evidence type="ECO:0000313" key="7">
    <source>
        <dbReference type="Proteomes" id="UP000184532"/>
    </source>
</evidence>
<dbReference type="OrthoDB" id="9807565at2"/>
<accession>A0A1M5JSR8</accession>
<proteinExistence type="predicted"/>
<evidence type="ECO:0000256" key="1">
    <source>
        <dbReference type="ARBA" id="ARBA00023015"/>
    </source>
</evidence>
<name>A0A1M5JSR8_9FLAO</name>
<evidence type="ECO:0000256" key="2">
    <source>
        <dbReference type="ARBA" id="ARBA00023125"/>
    </source>
</evidence>
<keyword evidence="2" id="KW-0238">DNA-binding</keyword>
<dbReference type="RefSeq" id="WP_073177247.1">
    <property type="nucleotide sequence ID" value="NZ_FQWL01000002.1"/>
</dbReference>
<dbReference type="Proteomes" id="UP000184532">
    <property type="component" value="Unassembled WGS sequence"/>
</dbReference>
<feature type="transmembrane region" description="Helical" evidence="4">
    <location>
        <begin position="258"/>
        <end position="279"/>
    </location>
</feature>
<dbReference type="PROSITE" id="PS50043">
    <property type="entry name" value="HTH_LUXR_2"/>
    <property type="match status" value="1"/>
</dbReference>
<gene>
    <name evidence="6" type="ORF">SAMN04488116_1200</name>
</gene>
<sequence>MRSLLLVIVLFNSCTVFGQYHFSGEVSRNHVGKSVYLSLVEDYRKSTRVYLDQIIRKAKVDSLGHFQIGGDNLLEENRIYRIHLDGCSEDSEAKHFLGQCNSSSNVLFIANNKDTISFPTSFEDQALCTINATNPKASLILEIGTLKEEMVFDFTEFRSKASQKLNSKKWFGRLQSFGSELREPLAELIIYDFLSDKRNETYSYYLEDLTSNSYYTELLERLQIAYPNSNFTRQYEAEIATDKQMASFQSTSSVDRNWFLITLLCLSLVLNTYLIYQYISKKKNGKSRLLDKLTPQEQKIVDQILREKSNKEIAAELFVSHSTVKTHINNLYKKLEVSTRREIVALFKK</sequence>
<evidence type="ECO:0000256" key="3">
    <source>
        <dbReference type="ARBA" id="ARBA00023163"/>
    </source>
</evidence>
<organism evidence="6 7">
    <name type="scientific">Flagellimonas flava</name>
    <dbReference type="NCBI Taxonomy" id="570519"/>
    <lineage>
        <taxon>Bacteria</taxon>
        <taxon>Pseudomonadati</taxon>
        <taxon>Bacteroidota</taxon>
        <taxon>Flavobacteriia</taxon>
        <taxon>Flavobacteriales</taxon>
        <taxon>Flavobacteriaceae</taxon>
        <taxon>Flagellimonas</taxon>
    </lineage>
</organism>
<dbReference type="Gene3D" id="1.10.10.10">
    <property type="entry name" value="Winged helix-like DNA-binding domain superfamily/Winged helix DNA-binding domain"/>
    <property type="match status" value="1"/>
</dbReference>